<proteinExistence type="predicted"/>
<dbReference type="InterPro" id="IPR015313">
    <property type="entry name" value="Her-1"/>
</dbReference>
<dbReference type="AlphaFoldDB" id="A0AAN5DFC1"/>
<dbReference type="PANTHER" id="PTHR37979:SF1">
    <property type="entry name" value="PROTEIN HER-1"/>
    <property type="match status" value="1"/>
</dbReference>
<dbReference type="PANTHER" id="PTHR37979">
    <property type="entry name" value="PROTEIN HER-1"/>
    <property type="match status" value="1"/>
</dbReference>
<dbReference type="InterPro" id="IPR036341">
    <property type="entry name" value="Her-1_sf"/>
</dbReference>
<name>A0AAN5DFC1_9BILA</name>
<accession>A0AAN5DFC1</accession>
<sequence>ASVEDPRIADTARGCCPHSAFGCCSDAICFHRRLSCKEMQSDEEIIAMRCIQTALHGEADTNRTSIDHFACCDVFLHDLTDEQNICFHACE</sequence>
<organism evidence="1 2">
    <name type="scientific">Pristionchus mayeri</name>
    <dbReference type="NCBI Taxonomy" id="1317129"/>
    <lineage>
        <taxon>Eukaryota</taxon>
        <taxon>Metazoa</taxon>
        <taxon>Ecdysozoa</taxon>
        <taxon>Nematoda</taxon>
        <taxon>Chromadorea</taxon>
        <taxon>Rhabditida</taxon>
        <taxon>Rhabditina</taxon>
        <taxon>Diplogasteromorpha</taxon>
        <taxon>Diplogasteroidea</taxon>
        <taxon>Neodiplogasteridae</taxon>
        <taxon>Pristionchus</taxon>
    </lineage>
</organism>
<dbReference type="Gene3D" id="1.10.150.360">
    <property type="match status" value="1"/>
</dbReference>
<evidence type="ECO:0000313" key="2">
    <source>
        <dbReference type="Proteomes" id="UP001328107"/>
    </source>
</evidence>
<dbReference type="SUPFAM" id="SSF110014">
    <property type="entry name" value="Her-1"/>
    <property type="match status" value="1"/>
</dbReference>
<dbReference type="EMBL" id="BTRK01000006">
    <property type="protein sequence ID" value="GMR61502.1"/>
    <property type="molecule type" value="Genomic_DNA"/>
</dbReference>
<protein>
    <submittedName>
        <fullName evidence="1">Uncharacterized protein</fullName>
    </submittedName>
</protein>
<dbReference type="Pfam" id="PF09232">
    <property type="entry name" value="Caenor_Her-1"/>
    <property type="match status" value="1"/>
</dbReference>
<gene>
    <name evidence="1" type="ORF">PMAYCL1PPCAC_31697</name>
</gene>
<evidence type="ECO:0000313" key="1">
    <source>
        <dbReference type="EMBL" id="GMR61502.1"/>
    </source>
</evidence>
<dbReference type="Proteomes" id="UP001328107">
    <property type="component" value="Unassembled WGS sequence"/>
</dbReference>
<comment type="caution">
    <text evidence="1">The sequence shown here is derived from an EMBL/GenBank/DDBJ whole genome shotgun (WGS) entry which is preliminary data.</text>
</comment>
<feature type="non-terminal residue" evidence="1">
    <location>
        <position position="91"/>
    </location>
</feature>
<reference evidence="2" key="1">
    <citation type="submission" date="2022-10" db="EMBL/GenBank/DDBJ databases">
        <title>Genome assembly of Pristionchus species.</title>
        <authorList>
            <person name="Yoshida K."/>
            <person name="Sommer R.J."/>
        </authorList>
    </citation>
    <scope>NUCLEOTIDE SEQUENCE [LARGE SCALE GENOMIC DNA]</scope>
    <source>
        <strain evidence="2">RS5460</strain>
    </source>
</reference>
<feature type="non-terminal residue" evidence="1">
    <location>
        <position position="1"/>
    </location>
</feature>
<keyword evidence="2" id="KW-1185">Reference proteome</keyword>